<dbReference type="Pfam" id="PF00067">
    <property type="entry name" value="p450"/>
    <property type="match status" value="1"/>
</dbReference>
<reference evidence="13" key="2">
    <citation type="submission" date="2025-05" db="UniProtKB">
        <authorList>
            <consortium name="RefSeq"/>
        </authorList>
    </citation>
    <scope>IDENTIFICATION</scope>
    <source>
        <strain evidence="13">Aabys</strain>
        <tissue evidence="13">Whole body</tissue>
    </source>
</reference>
<comment type="cofactor">
    <cofactor evidence="1 8">
        <name>heme</name>
        <dbReference type="ChEBI" id="CHEBI:30413"/>
    </cofactor>
</comment>
<dbReference type="VEuPathDB" id="VectorBase:MDOMA2_000095"/>
<evidence type="ECO:0000313" key="12">
    <source>
        <dbReference type="Proteomes" id="UP001652621"/>
    </source>
</evidence>
<evidence type="ECO:0000256" key="6">
    <source>
        <dbReference type="ARBA" id="ARBA00023004"/>
    </source>
</evidence>
<dbReference type="InterPro" id="IPR002401">
    <property type="entry name" value="Cyt_P450_E_grp-I"/>
</dbReference>
<evidence type="ECO:0000256" key="8">
    <source>
        <dbReference type="PIRSR" id="PIRSR602401-1"/>
    </source>
</evidence>
<evidence type="ECO:0000256" key="7">
    <source>
        <dbReference type="ARBA" id="ARBA00023033"/>
    </source>
</evidence>
<dbReference type="GO" id="GO:0005506">
    <property type="term" value="F:iron ion binding"/>
    <property type="evidence" value="ECO:0007669"/>
    <property type="project" value="InterPro"/>
</dbReference>
<dbReference type="PROSITE" id="PS00086">
    <property type="entry name" value="CYTOCHROME_P450"/>
    <property type="match status" value="1"/>
</dbReference>
<keyword evidence="12" id="KW-1185">Reference proteome</keyword>
<dbReference type="OrthoDB" id="1470350at2759"/>
<dbReference type="RefSeq" id="XP_005186324.2">
    <property type="nucleotide sequence ID" value="XM_005186267.4"/>
</dbReference>
<keyword evidence="7 9" id="KW-0503">Monooxygenase</keyword>
<protein>
    <submittedName>
        <fullName evidence="13">Cytochrome P450 4e3-like</fullName>
    </submittedName>
</protein>
<dbReference type="InterPro" id="IPR017972">
    <property type="entry name" value="Cyt_P450_CS"/>
</dbReference>
<feature type="signal peptide" evidence="10">
    <location>
        <begin position="1"/>
        <end position="17"/>
    </location>
</feature>
<organism evidence="11">
    <name type="scientific">Musca domestica</name>
    <name type="common">House fly</name>
    <dbReference type="NCBI Taxonomy" id="7370"/>
    <lineage>
        <taxon>Eukaryota</taxon>
        <taxon>Metazoa</taxon>
        <taxon>Ecdysozoa</taxon>
        <taxon>Arthropoda</taxon>
        <taxon>Hexapoda</taxon>
        <taxon>Insecta</taxon>
        <taxon>Pterygota</taxon>
        <taxon>Neoptera</taxon>
        <taxon>Endopterygota</taxon>
        <taxon>Diptera</taxon>
        <taxon>Brachycera</taxon>
        <taxon>Muscomorpha</taxon>
        <taxon>Muscoidea</taxon>
        <taxon>Muscidae</taxon>
        <taxon>Musca</taxon>
    </lineage>
</organism>
<keyword evidence="6 8" id="KW-0408">Iron</keyword>
<reference evidence="11" key="1">
    <citation type="submission" date="2020-05" db="UniProtKB">
        <authorList>
            <consortium name="EnsemblMetazoa"/>
        </authorList>
    </citation>
    <scope>IDENTIFICATION</scope>
    <source>
        <strain evidence="11">Aabys</strain>
    </source>
</reference>
<dbReference type="AlphaFoldDB" id="A0A1I8MXK4"/>
<dbReference type="GO" id="GO:0020037">
    <property type="term" value="F:heme binding"/>
    <property type="evidence" value="ECO:0007669"/>
    <property type="project" value="InterPro"/>
</dbReference>
<proteinExistence type="inferred from homology"/>
<dbReference type="PANTHER" id="PTHR24291:SF203">
    <property type="entry name" value="CYTOCHROME P450 4D1-RELATED"/>
    <property type="match status" value="1"/>
</dbReference>
<keyword evidence="10" id="KW-0732">Signal</keyword>
<evidence type="ECO:0000256" key="3">
    <source>
        <dbReference type="ARBA" id="ARBA00022617"/>
    </source>
</evidence>
<name>A0A1I8MXK4_MUSDO</name>
<evidence type="ECO:0000256" key="1">
    <source>
        <dbReference type="ARBA" id="ARBA00001971"/>
    </source>
</evidence>
<dbReference type="InterPro" id="IPR036396">
    <property type="entry name" value="Cyt_P450_sf"/>
</dbReference>
<dbReference type="RefSeq" id="XP_058974810.1">
    <property type="nucleotide sequence ID" value="XM_059118827.1"/>
</dbReference>
<dbReference type="InterPro" id="IPR050196">
    <property type="entry name" value="Cytochrome_P450_Monoox"/>
</dbReference>
<dbReference type="PANTHER" id="PTHR24291">
    <property type="entry name" value="CYTOCHROME P450 FAMILY 4"/>
    <property type="match status" value="1"/>
</dbReference>
<dbReference type="CDD" id="cd20628">
    <property type="entry name" value="CYP4"/>
    <property type="match status" value="1"/>
</dbReference>
<evidence type="ECO:0000256" key="9">
    <source>
        <dbReference type="RuleBase" id="RU000461"/>
    </source>
</evidence>
<evidence type="ECO:0000256" key="4">
    <source>
        <dbReference type="ARBA" id="ARBA00022723"/>
    </source>
</evidence>
<dbReference type="Gene3D" id="1.10.630.10">
    <property type="entry name" value="Cytochrome P450"/>
    <property type="match status" value="1"/>
</dbReference>
<accession>A0A1I8MXK4</accession>
<evidence type="ECO:0000256" key="5">
    <source>
        <dbReference type="ARBA" id="ARBA00023002"/>
    </source>
</evidence>
<feature type="binding site" description="axial binding residue" evidence="8">
    <location>
        <position position="452"/>
    </location>
    <ligand>
        <name>heme</name>
        <dbReference type="ChEBI" id="CHEBI:30413"/>
    </ligand>
    <ligandPart>
        <name>Fe</name>
        <dbReference type="ChEBI" id="CHEBI:18248"/>
    </ligandPart>
</feature>
<dbReference type="GO" id="GO:0004497">
    <property type="term" value="F:monooxygenase activity"/>
    <property type="evidence" value="ECO:0007669"/>
    <property type="project" value="UniProtKB-KW"/>
</dbReference>
<evidence type="ECO:0000313" key="11">
    <source>
        <dbReference type="EnsemblMetazoa" id="MDOA009445-PA"/>
    </source>
</evidence>
<keyword evidence="4 8" id="KW-0479">Metal-binding</keyword>
<sequence>MFLLLILIMLLLLIVYKEIKYSGVRQQIAHTKGPPTLPFIGNAHQLGKTPTAALHFMFNNFYKYGNFRAWIGYYLYVIISEPKDVEYILASNELIAKSDIYDMMHPWLGDGLLTSKGSKWHKHRKMITPSFHFKILQDFHEVMNANSSKFMEKLRDISRGDNIFDFQGMVNYLTLDVICDTAMGVSINAMDNPHTDFAKAVEFICCNINMRAFNPLKRKNFTYQFFPEFRQYCKTLQILKEFTYDVIHKRMELRKREEEAKQEAKNTQSAESDFKKPKMAFLDTLLSSTVDGRPLTIQEIYEEVSTFMFEGHDTTTSALSFITYLLSRHLGVQKKVFEEQKAIMGADMKRNATFQELADMKYLDMVIKESLRLYPSVPMIGRHTDKEYSMNGKTLPIDTSAIIFIMALGYNEKTFPDPYRFDPERFAATAKSSAEDHNPFDYVPFSAGPRNCIGQKFAQLEIKTVISKIVRHFEILPALDELESKDGYVSNYFGPHREKRSELHKYDPNLAMVLTLKSDNGIMLRMRERK</sequence>
<dbReference type="PRINTS" id="PR00385">
    <property type="entry name" value="P450"/>
</dbReference>
<comment type="similarity">
    <text evidence="2 9">Belongs to the cytochrome P450 family.</text>
</comment>
<keyword evidence="5 9" id="KW-0560">Oxidoreductase</keyword>
<dbReference type="PRINTS" id="PR00463">
    <property type="entry name" value="EP450I"/>
</dbReference>
<dbReference type="KEGG" id="mde:101895915"/>
<evidence type="ECO:0000313" key="13">
    <source>
        <dbReference type="RefSeq" id="XP_058974810.1"/>
    </source>
</evidence>
<evidence type="ECO:0000256" key="10">
    <source>
        <dbReference type="SAM" id="SignalP"/>
    </source>
</evidence>
<dbReference type="GO" id="GO:0016705">
    <property type="term" value="F:oxidoreductase activity, acting on paired donors, with incorporation or reduction of molecular oxygen"/>
    <property type="evidence" value="ECO:0007669"/>
    <property type="project" value="InterPro"/>
</dbReference>
<dbReference type="SUPFAM" id="SSF48264">
    <property type="entry name" value="Cytochrome P450"/>
    <property type="match status" value="1"/>
</dbReference>
<dbReference type="Proteomes" id="UP001652621">
    <property type="component" value="Unplaced"/>
</dbReference>
<dbReference type="EnsemblMetazoa" id="MDOA009445-RA">
    <property type="protein sequence ID" value="MDOA009445-PA"/>
    <property type="gene ID" value="MDOA009445"/>
</dbReference>
<dbReference type="InterPro" id="IPR001128">
    <property type="entry name" value="Cyt_P450"/>
</dbReference>
<dbReference type="eggNOG" id="KOG0157">
    <property type="taxonomic scope" value="Eukaryota"/>
</dbReference>
<dbReference type="VEuPathDB" id="VectorBase:MDOA009445"/>
<keyword evidence="3 8" id="KW-0349">Heme</keyword>
<evidence type="ECO:0000256" key="2">
    <source>
        <dbReference type="ARBA" id="ARBA00010617"/>
    </source>
</evidence>
<feature type="chain" id="PRO_5044560976" evidence="10">
    <location>
        <begin position="18"/>
        <end position="530"/>
    </location>
</feature>
<gene>
    <name evidence="11" type="primary">101895915</name>
    <name evidence="13" type="synonym">LOC131800949</name>
</gene>